<gene>
    <name evidence="5" type="ORF">HELRODRAFT_134616</name>
</gene>
<protein>
    <recommendedName>
        <fullName evidence="4">ZMYM2-like/QRICH1 C-terminal domain-containing protein</fullName>
    </recommendedName>
</protein>
<feature type="non-terminal residue" evidence="5">
    <location>
        <position position="166"/>
    </location>
</feature>
<evidence type="ECO:0000259" key="4">
    <source>
        <dbReference type="Pfam" id="PF12012"/>
    </source>
</evidence>
<dbReference type="RefSeq" id="XP_009019047.1">
    <property type="nucleotide sequence ID" value="XM_009020799.1"/>
</dbReference>
<sequence>LWESRYLGSHSPYSLIDTLVYLNTKNFLLTTVDAHLGLSFSNVMKQWKKNAVSTDGKPARTVYLKYNPITVEKKSKIDPNLPYEQLENIENPLRCPVKLYEFYLSKCPESIKHRNDLFYLLPEPSCVPESPVWFSTTSIDPNDLAIMINRVKIVREVQESLMMLNS</sequence>
<dbReference type="InterPro" id="IPR051284">
    <property type="entry name" value="ZnF_MYMT-QRICH1"/>
</dbReference>
<dbReference type="EMBL" id="KB096716">
    <property type="protein sequence ID" value="ESO02833.1"/>
    <property type="molecule type" value="Genomic_DNA"/>
</dbReference>
<dbReference type="STRING" id="6412.T1EI54"/>
<name>V3UZ37_HELRO</name>
<dbReference type="OMA" id="AWEYENT"/>
<keyword evidence="1" id="KW-1017">Isopeptide bond</keyword>
<dbReference type="HOGENOM" id="CLU_056114_1_0_1"/>
<evidence type="ECO:0000256" key="1">
    <source>
        <dbReference type="ARBA" id="ARBA00022499"/>
    </source>
</evidence>
<dbReference type="eggNOG" id="ENOG502QQQ9">
    <property type="taxonomic scope" value="Eukaryota"/>
</dbReference>
<organism evidence="5">
    <name type="scientific">Helobdella robusta</name>
    <name type="common">Californian leech</name>
    <dbReference type="NCBI Taxonomy" id="6412"/>
    <lineage>
        <taxon>Eukaryota</taxon>
        <taxon>Metazoa</taxon>
        <taxon>Spiralia</taxon>
        <taxon>Lophotrochozoa</taxon>
        <taxon>Annelida</taxon>
        <taxon>Clitellata</taxon>
        <taxon>Hirudinea</taxon>
        <taxon>Rhynchobdellida</taxon>
        <taxon>Glossiphoniidae</taxon>
        <taxon>Helobdella</taxon>
    </lineage>
</organism>
<accession>V3UZ37</accession>
<dbReference type="OrthoDB" id="10025028at2759"/>
<dbReference type="PANTHER" id="PTHR45736">
    <property type="entry name" value="ZINC FINGER MYM-TYPE PROTEIN"/>
    <property type="match status" value="1"/>
</dbReference>
<evidence type="ECO:0000313" key="5">
    <source>
        <dbReference type="EMBL" id="ESO02833.1"/>
    </source>
</evidence>
<reference evidence="5" key="1">
    <citation type="journal article" date="2013" name="Nature">
        <title>Insights into bilaterian evolution from three spiralian genomes.</title>
        <authorList>
            <person name="Simakov O."/>
            <person name="Marletaz F."/>
            <person name="Cho S.J."/>
            <person name="Edsinger-Gonzales E."/>
            <person name="Havlak P."/>
            <person name="Hellsten U."/>
            <person name="Kuo D.H."/>
            <person name="Larsson T."/>
            <person name="Lv J."/>
            <person name="Arendt D."/>
            <person name="Savage R."/>
            <person name="Osoegawa K."/>
            <person name="de Jong P."/>
            <person name="Grimwood J."/>
            <person name="Chapman J.A."/>
            <person name="Shapiro H."/>
            <person name="Aerts A."/>
            <person name="Otillar R.P."/>
            <person name="Terry A.Y."/>
            <person name="Boore J.L."/>
            <person name="Grigoriev I.V."/>
            <person name="Lindberg D.R."/>
            <person name="Seaver E.C."/>
            <person name="Weisblat D.A."/>
            <person name="Putnam N.H."/>
            <person name="Rokhsar D.S."/>
        </authorList>
    </citation>
    <scope>NUCLEOTIDE SEQUENCE</scope>
</reference>
<dbReference type="Pfam" id="PF12012">
    <property type="entry name" value="DUF3504"/>
    <property type="match status" value="1"/>
</dbReference>
<proteinExistence type="predicted"/>
<feature type="domain" description="ZMYM2-like/QRICH1 C-terminal" evidence="4">
    <location>
        <begin position="1"/>
        <end position="152"/>
    </location>
</feature>
<keyword evidence="3" id="KW-0832">Ubl conjugation</keyword>
<feature type="non-terminal residue" evidence="5">
    <location>
        <position position="1"/>
    </location>
</feature>
<keyword evidence="2" id="KW-0597">Phosphoprotein</keyword>
<dbReference type="GeneID" id="20196254"/>
<evidence type="ECO:0000256" key="3">
    <source>
        <dbReference type="ARBA" id="ARBA00022843"/>
    </source>
</evidence>
<dbReference type="PANTHER" id="PTHR45736:SF1">
    <property type="entry name" value="WITHOUT CHILDREN, ISOFORM B"/>
    <property type="match status" value="1"/>
</dbReference>
<evidence type="ECO:0000256" key="2">
    <source>
        <dbReference type="ARBA" id="ARBA00022553"/>
    </source>
</evidence>
<dbReference type="InterPro" id="IPR021893">
    <property type="entry name" value="ZMYM2-like_C"/>
</dbReference>